<dbReference type="RefSeq" id="WP_344980659.1">
    <property type="nucleotide sequence ID" value="NZ_BAABFN010000020.1"/>
</dbReference>
<dbReference type="Gene3D" id="3.30.1460.30">
    <property type="entry name" value="YgaC/TfoX-N like chaperone"/>
    <property type="match status" value="1"/>
</dbReference>
<dbReference type="Pfam" id="PF04993">
    <property type="entry name" value="TfoX_N"/>
    <property type="match status" value="1"/>
</dbReference>
<proteinExistence type="predicted"/>
<accession>A0ABP8G4G8</accession>
<organism evidence="2 3">
    <name type="scientific">Compostibacter hankyongensis</name>
    <dbReference type="NCBI Taxonomy" id="1007089"/>
    <lineage>
        <taxon>Bacteria</taxon>
        <taxon>Pseudomonadati</taxon>
        <taxon>Bacteroidota</taxon>
        <taxon>Chitinophagia</taxon>
        <taxon>Chitinophagales</taxon>
        <taxon>Chitinophagaceae</taxon>
        <taxon>Compostibacter</taxon>
    </lineage>
</organism>
<sequence>MAYSEHLADRLRQALAHLPDVEEKKMFGGLAFMVNGKMCLTAGPDRIMCRIDPAVHEAAIQRKGCETVLMGGRKYRGYVYISEDALRTQADLGRWVNLALDFNKKAKKTSRKR</sequence>
<feature type="domain" description="TfoX N-terminal" evidence="1">
    <location>
        <begin position="14"/>
        <end position="102"/>
    </location>
</feature>
<evidence type="ECO:0000259" key="1">
    <source>
        <dbReference type="Pfam" id="PF04993"/>
    </source>
</evidence>
<dbReference type="InterPro" id="IPR007076">
    <property type="entry name" value="TfoX_N"/>
</dbReference>
<comment type="caution">
    <text evidence="2">The sequence shown here is derived from an EMBL/GenBank/DDBJ whole genome shotgun (WGS) entry which is preliminary data.</text>
</comment>
<protein>
    <submittedName>
        <fullName evidence="2">TfoX/Sxy family protein</fullName>
    </submittedName>
</protein>
<evidence type="ECO:0000313" key="2">
    <source>
        <dbReference type="EMBL" id="GAA4317311.1"/>
    </source>
</evidence>
<keyword evidence="3" id="KW-1185">Reference proteome</keyword>
<dbReference type="EMBL" id="BAABFN010000020">
    <property type="protein sequence ID" value="GAA4317311.1"/>
    <property type="molecule type" value="Genomic_DNA"/>
</dbReference>
<evidence type="ECO:0000313" key="3">
    <source>
        <dbReference type="Proteomes" id="UP001501207"/>
    </source>
</evidence>
<reference evidence="3" key="1">
    <citation type="journal article" date="2019" name="Int. J. Syst. Evol. Microbiol.">
        <title>The Global Catalogue of Microorganisms (GCM) 10K type strain sequencing project: providing services to taxonomists for standard genome sequencing and annotation.</title>
        <authorList>
            <consortium name="The Broad Institute Genomics Platform"/>
            <consortium name="The Broad Institute Genome Sequencing Center for Infectious Disease"/>
            <person name="Wu L."/>
            <person name="Ma J."/>
        </authorList>
    </citation>
    <scope>NUCLEOTIDE SEQUENCE [LARGE SCALE GENOMIC DNA]</scope>
    <source>
        <strain evidence="3">JCM 17664</strain>
    </source>
</reference>
<dbReference type="SUPFAM" id="SSF159894">
    <property type="entry name" value="YgaC/TfoX-N like"/>
    <property type="match status" value="1"/>
</dbReference>
<dbReference type="Proteomes" id="UP001501207">
    <property type="component" value="Unassembled WGS sequence"/>
</dbReference>
<gene>
    <name evidence="2" type="ORF">GCM10023143_29290</name>
</gene>
<name>A0ABP8G4G8_9BACT</name>